<keyword evidence="1" id="KW-0812">Transmembrane</keyword>
<keyword evidence="1" id="KW-0472">Membrane</keyword>
<feature type="non-terminal residue" evidence="2">
    <location>
        <position position="78"/>
    </location>
</feature>
<dbReference type="EMBL" id="CATQJA010002707">
    <property type="protein sequence ID" value="CAJ0586133.1"/>
    <property type="molecule type" value="Genomic_DNA"/>
</dbReference>
<organism evidence="2 3">
    <name type="scientific">Mesorhabditis spiculigera</name>
    <dbReference type="NCBI Taxonomy" id="96644"/>
    <lineage>
        <taxon>Eukaryota</taxon>
        <taxon>Metazoa</taxon>
        <taxon>Ecdysozoa</taxon>
        <taxon>Nematoda</taxon>
        <taxon>Chromadorea</taxon>
        <taxon>Rhabditida</taxon>
        <taxon>Rhabditina</taxon>
        <taxon>Rhabditomorpha</taxon>
        <taxon>Rhabditoidea</taxon>
        <taxon>Rhabditidae</taxon>
        <taxon>Mesorhabditinae</taxon>
        <taxon>Mesorhabditis</taxon>
    </lineage>
</organism>
<comment type="caution">
    <text evidence="2">The sequence shown here is derived from an EMBL/GenBank/DDBJ whole genome shotgun (WGS) entry which is preliminary data.</text>
</comment>
<evidence type="ECO:0000313" key="3">
    <source>
        <dbReference type="Proteomes" id="UP001177023"/>
    </source>
</evidence>
<name>A0AA36DEJ7_9BILA</name>
<evidence type="ECO:0008006" key="4">
    <source>
        <dbReference type="Google" id="ProtNLM"/>
    </source>
</evidence>
<sequence length="78" mass="8953">MALVLFCVIMTIPPPRNVHFGGKNCECLRNPEEPVKVPEPEKLKDEFKVLFEAMAANVRLSLLVSYVFIVFLYWAARL</sequence>
<feature type="transmembrane region" description="Helical" evidence="1">
    <location>
        <begin position="58"/>
        <end position="76"/>
    </location>
</feature>
<reference evidence="2" key="1">
    <citation type="submission" date="2023-06" db="EMBL/GenBank/DDBJ databases">
        <authorList>
            <person name="Delattre M."/>
        </authorList>
    </citation>
    <scope>NUCLEOTIDE SEQUENCE</scope>
    <source>
        <strain evidence="2">AF72</strain>
    </source>
</reference>
<proteinExistence type="predicted"/>
<keyword evidence="1" id="KW-1133">Transmembrane helix</keyword>
<accession>A0AA36DEJ7</accession>
<dbReference type="Proteomes" id="UP001177023">
    <property type="component" value="Unassembled WGS sequence"/>
</dbReference>
<keyword evidence="3" id="KW-1185">Reference proteome</keyword>
<evidence type="ECO:0000256" key="1">
    <source>
        <dbReference type="SAM" id="Phobius"/>
    </source>
</evidence>
<protein>
    <recommendedName>
        <fullName evidence="4">Transmembrane protein</fullName>
    </recommendedName>
</protein>
<dbReference type="AlphaFoldDB" id="A0AA36DEJ7"/>
<evidence type="ECO:0000313" key="2">
    <source>
        <dbReference type="EMBL" id="CAJ0586133.1"/>
    </source>
</evidence>
<gene>
    <name evidence="2" type="ORF">MSPICULIGERA_LOCUS24141</name>
</gene>